<gene>
    <name evidence="1" type="ORF">Tcan_00820</name>
</gene>
<accession>A0A0B2V660</accession>
<sequence length="109" mass="12539">MVSCFRKKEGNNGEVTFHLLDPFQPEGGVPNIIKITLWGPCYPYIGRPFFMMAREGGGRRGGSNMRHYTCSHWPSQGVGIPKWFFLICAIKYTNFFHQGFVMARVQYKV</sequence>
<keyword evidence="2" id="KW-1185">Reference proteome</keyword>
<feature type="non-terminal residue" evidence="1">
    <location>
        <position position="109"/>
    </location>
</feature>
<evidence type="ECO:0000313" key="1">
    <source>
        <dbReference type="EMBL" id="KHN76942.1"/>
    </source>
</evidence>
<organism evidence="1 2">
    <name type="scientific">Toxocara canis</name>
    <name type="common">Canine roundworm</name>
    <dbReference type="NCBI Taxonomy" id="6265"/>
    <lineage>
        <taxon>Eukaryota</taxon>
        <taxon>Metazoa</taxon>
        <taxon>Ecdysozoa</taxon>
        <taxon>Nematoda</taxon>
        <taxon>Chromadorea</taxon>
        <taxon>Rhabditida</taxon>
        <taxon>Spirurina</taxon>
        <taxon>Ascaridomorpha</taxon>
        <taxon>Ascaridoidea</taxon>
        <taxon>Toxocaridae</taxon>
        <taxon>Toxocara</taxon>
    </lineage>
</organism>
<name>A0A0B2V660_TOXCA</name>
<dbReference type="Proteomes" id="UP000031036">
    <property type="component" value="Unassembled WGS sequence"/>
</dbReference>
<reference evidence="1 2" key="1">
    <citation type="submission" date="2014-11" db="EMBL/GenBank/DDBJ databases">
        <title>Genetic blueprint of the zoonotic pathogen Toxocara canis.</title>
        <authorList>
            <person name="Zhu X.-Q."/>
            <person name="Korhonen P.K."/>
            <person name="Cai H."/>
            <person name="Young N.D."/>
            <person name="Nejsum P."/>
            <person name="von Samson-Himmelstjerna G."/>
            <person name="Boag P.R."/>
            <person name="Tan P."/>
            <person name="Li Q."/>
            <person name="Min J."/>
            <person name="Yang Y."/>
            <person name="Wang X."/>
            <person name="Fang X."/>
            <person name="Hall R.S."/>
            <person name="Hofmann A."/>
            <person name="Sternberg P.W."/>
            <person name="Jex A.R."/>
            <person name="Gasser R.B."/>
        </authorList>
    </citation>
    <scope>NUCLEOTIDE SEQUENCE [LARGE SCALE GENOMIC DNA]</scope>
    <source>
        <strain evidence="1">PN_DK_2014</strain>
    </source>
</reference>
<comment type="caution">
    <text evidence="1">The sequence shown here is derived from an EMBL/GenBank/DDBJ whole genome shotgun (WGS) entry which is preliminary data.</text>
</comment>
<dbReference type="EMBL" id="JPKZ01002390">
    <property type="protein sequence ID" value="KHN76942.1"/>
    <property type="molecule type" value="Genomic_DNA"/>
</dbReference>
<protein>
    <submittedName>
        <fullName evidence="1">Uncharacterized protein</fullName>
    </submittedName>
</protein>
<proteinExistence type="predicted"/>
<dbReference type="AlphaFoldDB" id="A0A0B2V660"/>
<evidence type="ECO:0000313" key="2">
    <source>
        <dbReference type="Proteomes" id="UP000031036"/>
    </source>
</evidence>